<organism evidence="1 2">
    <name type="scientific">Cucurbita argyrosperma subsp. sororia</name>
    <dbReference type="NCBI Taxonomy" id="37648"/>
    <lineage>
        <taxon>Eukaryota</taxon>
        <taxon>Viridiplantae</taxon>
        <taxon>Streptophyta</taxon>
        <taxon>Embryophyta</taxon>
        <taxon>Tracheophyta</taxon>
        <taxon>Spermatophyta</taxon>
        <taxon>Magnoliopsida</taxon>
        <taxon>eudicotyledons</taxon>
        <taxon>Gunneridae</taxon>
        <taxon>Pentapetalae</taxon>
        <taxon>rosids</taxon>
        <taxon>fabids</taxon>
        <taxon>Cucurbitales</taxon>
        <taxon>Cucurbitaceae</taxon>
        <taxon>Cucurbiteae</taxon>
        <taxon>Cucurbita</taxon>
    </lineage>
</organism>
<dbReference type="AlphaFoldDB" id="A0AAV6NJ60"/>
<protein>
    <submittedName>
        <fullName evidence="1">Uncharacterized protein</fullName>
    </submittedName>
</protein>
<proteinExistence type="predicted"/>
<evidence type="ECO:0000313" key="1">
    <source>
        <dbReference type="EMBL" id="KAG6598333.1"/>
    </source>
</evidence>
<evidence type="ECO:0000313" key="2">
    <source>
        <dbReference type="Proteomes" id="UP000685013"/>
    </source>
</evidence>
<keyword evidence="2" id="KW-1185">Reference proteome</keyword>
<sequence length="104" mass="11300">MASKRSVSEAFETDAPSRELSAGLAIATTFLCPYDGQRRLLGLLGHLQIIIIVRLLITPIRFNLTGGISRAVHPLAGVGCSTVWKALGIKLIDKPTKEKNNYLI</sequence>
<feature type="non-terminal residue" evidence="1">
    <location>
        <position position="1"/>
    </location>
</feature>
<name>A0AAV6NJ60_9ROSI</name>
<reference evidence="1 2" key="1">
    <citation type="journal article" date="2021" name="Hortic Res">
        <title>The domestication of Cucurbita argyrosperma as revealed by the genome of its wild relative.</title>
        <authorList>
            <person name="Barrera-Redondo J."/>
            <person name="Sanchez-de la Vega G."/>
            <person name="Aguirre-Liguori J.A."/>
            <person name="Castellanos-Morales G."/>
            <person name="Gutierrez-Guerrero Y.T."/>
            <person name="Aguirre-Dugua X."/>
            <person name="Aguirre-Planter E."/>
            <person name="Tenaillon M.I."/>
            <person name="Lira-Saade R."/>
            <person name="Eguiarte L.E."/>
        </authorList>
    </citation>
    <scope>NUCLEOTIDE SEQUENCE [LARGE SCALE GENOMIC DNA]</scope>
    <source>
        <strain evidence="1">JBR-2021</strain>
    </source>
</reference>
<accession>A0AAV6NJ60</accession>
<comment type="caution">
    <text evidence="1">The sequence shown here is derived from an EMBL/GenBank/DDBJ whole genome shotgun (WGS) entry which is preliminary data.</text>
</comment>
<dbReference type="Proteomes" id="UP000685013">
    <property type="component" value="Chromosome 5"/>
</dbReference>
<gene>
    <name evidence="1" type="ORF">SDJN03_08111</name>
</gene>
<dbReference type="EMBL" id="JAGKQH010000005">
    <property type="protein sequence ID" value="KAG6598333.1"/>
    <property type="molecule type" value="Genomic_DNA"/>
</dbReference>